<dbReference type="AlphaFoldDB" id="A0A5B7IIS2"/>
<name>A0A5B7IIS2_PORTR</name>
<sequence length="75" mass="8174">MIKASGSIEEVFASTVNGMGDKIRQIEITGKASQVRSGVPDGINIYETLEYRSRVETYVQVARRLINGDSGNLLA</sequence>
<protein>
    <submittedName>
        <fullName evidence="1">Uncharacterized protein</fullName>
    </submittedName>
</protein>
<gene>
    <name evidence="1" type="ORF">E2C01_076392</name>
</gene>
<organism evidence="1 2">
    <name type="scientific">Portunus trituberculatus</name>
    <name type="common">Swimming crab</name>
    <name type="synonym">Neptunus trituberculatus</name>
    <dbReference type="NCBI Taxonomy" id="210409"/>
    <lineage>
        <taxon>Eukaryota</taxon>
        <taxon>Metazoa</taxon>
        <taxon>Ecdysozoa</taxon>
        <taxon>Arthropoda</taxon>
        <taxon>Crustacea</taxon>
        <taxon>Multicrustacea</taxon>
        <taxon>Malacostraca</taxon>
        <taxon>Eumalacostraca</taxon>
        <taxon>Eucarida</taxon>
        <taxon>Decapoda</taxon>
        <taxon>Pleocyemata</taxon>
        <taxon>Brachyura</taxon>
        <taxon>Eubrachyura</taxon>
        <taxon>Portunoidea</taxon>
        <taxon>Portunidae</taxon>
        <taxon>Portuninae</taxon>
        <taxon>Portunus</taxon>
    </lineage>
</organism>
<evidence type="ECO:0000313" key="1">
    <source>
        <dbReference type="EMBL" id="MPC81759.1"/>
    </source>
</evidence>
<comment type="caution">
    <text evidence="1">The sequence shown here is derived from an EMBL/GenBank/DDBJ whole genome shotgun (WGS) entry which is preliminary data.</text>
</comment>
<accession>A0A5B7IIS2</accession>
<dbReference type="EMBL" id="VSRR010057927">
    <property type="protein sequence ID" value="MPC81759.1"/>
    <property type="molecule type" value="Genomic_DNA"/>
</dbReference>
<dbReference type="Proteomes" id="UP000324222">
    <property type="component" value="Unassembled WGS sequence"/>
</dbReference>
<keyword evidence="2" id="KW-1185">Reference proteome</keyword>
<proteinExistence type="predicted"/>
<evidence type="ECO:0000313" key="2">
    <source>
        <dbReference type="Proteomes" id="UP000324222"/>
    </source>
</evidence>
<reference evidence="1 2" key="1">
    <citation type="submission" date="2019-05" db="EMBL/GenBank/DDBJ databases">
        <title>Another draft genome of Portunus trituberculatus and its Hox gene families provides insights of decapod evolution.</title>
        <authorList>
            <person name="Jeong J.-H."/>
            <person name="Song I."/>
            <person name="Kim S."/>
            <person name="Choi T."/>
            <person name="Kim D."/>
            <person name="Ryu S."/>
            <person name="Kim W."/>
        </authorList>
    </citation>
    <scope>NUCLEOTIDE SEQUENCE [LARGE SCALE GENOMIC DNA]</scope>
    <source>
        <tissue evidence="1">Muscle</tissue>
    </source>
</reference>